<keyword evidence="13" id="KW-0675">Receptor</keyword>
<dbReference type="GO" id="GO:0009279">
    <property type="term" value="C:cell outer membrane"/>
    <property type="evidence" value="ECO:0007669"/>
    <property type="project" value="UniProtKB-SubCell"/>
</dbReference>
<dbReference type="AlphaFoldDB" id="A0A6N3V313"/>
<dbReference type="InterPro" id="IPR037066">
    <property type="entry name" value="Plug_dom_sf"/>
</dbReference>
<dbReference type="Pfam" id="PF07715">
    <property type="entry name" value="Plug"/>
    <property type="match status" value="1"/>
</dbReference>
<feature type="domain" description="TonB-dependent receptor-like beta-barrel" evidence="11">
    <location>
        <begin position="439"/>
        <end position="872"/>
    </location>
</feature>
<reference evidence="13 14" key="1">
    <citation type="journal article" date="2019" name="Nat. Med.">
        <title>A library of human gut bacterial isolates paired with longitudinal multiomics data enables mechanistic microbiome research.</title>
        <authorList>
            <person name="Poyet M."/>
            <person name="Groussin M."/>
            <person name="Gibbons S.M."/>
            <person name="Avila-Pacheco J."/>
            <person name="Jiang X."/>
            <person name="Kearney S.M."/>
            <person name="Perrotta A.R."/>
            <person name="Berdy B."/>
            <person name="Zhao S."/>
            <person name="Lieberman T.D."/>
            <person name="Swanson P.K."/>
            <person name="Smith M."/>
            <person name="Roesemann S."/>
            <person name="Alexander J.E."/>
            <person name="Rich S.A."/>
            <person name="Livny J."/>
            <person name="Vlamakis H."/>
            <person name="Clish C."/>
            <person name="Bullock K."/>
            <person name="Deik A."/>
            <person name="Scott J."/>
            <person name="Pierce K.A."/>
            <person name="Xavier R.J."/>
            <person name="Alm E.J."/>
        </authorList>
    </citation>
    <scope>NUCLEOTIDE SEQUENCE [LARGE SCALE GENOMIC DNA]</scope>
    <source>
        <strain evidence="13 14">BIOML-A183</strain>
    </source>
</reference>
<dbReference type="InterPro" id="IPR023996">
    <property type="entry name" value="TonB-dep_OMP_SusC/RagA"/>
</dbReference>
<proteinExistence type="inferred from homology"/>
<comment type="subcellular location">
    <subcellularLocation>
        <location evidence="1 8">Cell outer membrane</location>
        <topology evidence="1 8">Multi-pass membrane protein</topology>
    </subcellularLocation>
</comment>
<dbReference type="SUPFAM" id="SSF56935">
    <property type="entry name" value="Porins"/>
    <property type="match status" value="1"/>
</dbReference>
<dbReference type="InterPro" id="IPR036942">
    <property type="entry name" value="Beta-barrel_TonB_sf"/>
</dbReference>
<name>A0A6N3V313_BACOV</name>
<comment type="caution">
    <text evidence="13">The sequence shown here is derived from an EMBL/GenBank/DDBJ whole genome shotgun (WGS) entry which is preliminary data.</text>
</comment>
<evidence type="ECO:0000256" key="1">
    <source>
        <dbReference type="ARBA" id="ARBA00004571"/>
    </source>
</evidence>
<keyword evidence="3 8" id="KW-1134">Transmembrane beta strand</keyword>
<dbReference type="InterPro" id="IPR000531">
    <property type="entry name" value="Beta-barrel_TonB"/>
</dbReference>
<feature type="signal peptide" evidence="10">
    <location>
        <begin position="1"/>
        <end position="18"/>
    </location>
</feature>
<dbReference type="PROSITE" id="PS52016">
    <property type="entry name" value="TONB_DEPENDENT_REC_3"/>
    <property type="match status" value="1"/>
</dbReference>
<gene>
    <name evidence="13" type="ORF">F3F51_24040</name>
</gene>
<dbReference type="Gene3D" id="2.40.170.20">
    <property type="entry name" value="TonB-dependent receptor, beta-barrel domain"/>
    <property type="match status" value="1"/>
</dbReference>
<feature type="domain" description="TonB-dependent receptor plug" evidence="12">
    <location>
        <begin position="113"/>
        <end position="218"/>
    </location>
</feature>
<keyword evidence="2 8" id="KW-0813">Transport</keyword>
<dbReference type="InterPro" id="IPR039426">
    <property type="entry name" value="TonB-dep_rcpt-like"/>
</dbReference>
<dbReference type="Pfam" id="PF13715">
    <property type="entry name" value="CarbopepD_reg_2"/>
    <property type="match status" value="1"/>
</dbReference>
<keyword evidence="10" id="KW-0732">Signal</keyword>
<dbReference type="EMBL" id="VWLX01000024">
    <property type="protein sequence ID" value="KAA3799697.1"/>
    <property type="molecule type" value="Genomic_DNA"/>
</dbReference>
<keyword evidence="4 8" id="KW-0812">Transmembrane</keyword>
<evidence type="ECO:0000256" key="7">
    <source>
        <dbReference type="ARBA" id="ARBA00023237"/>
    </source>
</evidence>
<dbReference type="InterPro" id="IPR023997">
    <property type="entry name" value="TonB-dep_OMP_SusC/RagA_CS"/>
</dbReference>
<dbReference type="SUPFAM" id="SSF49464">
    <property type="entry name" value="Carboxypeptidase regulatory domain-like"/>
    <property type="match status" value="1"/>
</dbReference>
<keyword evidence="7 8" id="KW-0998">Cell outer membrane</keyword>
<dbReference type="InterPro" id="IPR008969">
    <property type="entry name" value="CarboxyPept-like_regulatory"/>
</dbReference>
<evidence type="ECO:0000256" key="5">
    <source>
        <dbReference type="ARBA" id="ARBA00023077"/>
    </source>
</evidence>
<evidence type="ECO:0000256" key="6">
    <source>
        <dbReference type="ARBA" id="ARBA00023136"/>
    </source>
</evidence>
<organism evidence="13 14">
    <name type="scientific">Bacteroides ovatus</name>
    <dbReference type="NCBI Taxonomy" id="28116"/>
    <lineage>
        <taxon>Bacteria</taxon>
        <taxon>Pseudomonadati</taxon>
        <taxon>Bacteroidota</taxon>
        <taxon>Bacteroidia</taxon>
        <taxon>Bacteroidales</taxon>
        <taxon>Bacteroidaceae</taxon>
        <taxon>Bacteroides</taxon>
    </lineage>
</organism>
<dbReference type="NCBIfam" id="TIGR04056">
    <property type="entry name" value="OMP_RagA_SusC"/>
    <property type="match status" value="1"/>
</dbReference>
<sequence length="1024" mass="113044">MKSFFILLLVLLNSTAQAQNLNVSGTVKSATDNVPMIGVTVMITGSSTGTVTDLDGNYALRNVPAGATLQFSYVGYVSQKISVNGQVHINVTMHEDSKTIDEIVVIGYGVQKKSDVTGAISSVKSDDLLNSPISDAASALQGRVSGVQVVNNSGAPGTAPTIRVRGYSSNGSSNPLYIVDGLKVSDISYLDPSSIKSMEILKDAASAAIYGAEAGNGVILITTKNGDKGKTKISFDAQWTFSSLSKKIDLMNAEQFKKFYSEGAGETFTQLYNTYNIEGTDTDWQDEMYETGKIQKYNLGLQGGNDQGTFFMTIGYMNNDGMIKMDKDYYQRVTAQINASYKLRPWLEVGTSNTLTHSKSSTLSEDSRYGLMRGIVLADPLTPVYYNTLPSYMENNIANGMHPIQAADGRYYGYSWQLGGASNPLAMVENQTLAYKRAFVNGMTYANITPIKNLVFTTRLGYTMGSLNENDFHPIYLDAYDSSADTDLRLVNGTYQTVYYQWENFANYSLKTKAGDFSIMAGMSYSDYEQNNSGGLTNAVSSNANNFYYLDYSTNGADDYVTGGKTKRRQIAYYGRFGWSFLNRYNAQFNFRADSYDSAYLDLNHNWGYFPSVSIGWTFSNEPFMKNLVGKAFTYGKFRGSYGVNGSISNLGGYMYAATLQTGQYDISSNTANTAYWLDNKLYQGTYPSNSLANPKLRWERSKQIDFGLDLRFFNDRLSTTIDYYHKLTDGLLIQSVSPLSTGTKTVYQNLGKVINSGVEIELEWRDNIGDFSYGIKGNIATVNNKVEEYRGKDTRLGGSGLLAASSQLTYFEEGYPLWYIRGYQLDGIDPQTGAPIYHDFDGVDGISEADRTDLGSAIPDFTYGITLTAAYKGFDLSIYGTGASGNKLVYGMMSTSDQVWNNRPQFLYEGRWTSAGSAATMPSAQYQIYDPRFYNSNAFVFDASFFKIKQIQFGYTLPKNLLQKIGIETVRTFVSLDNFFTFTDYPGSDPEVNGSGSAYSALAIDYGGYPMSKSVSFGVNVSF</sequence>
<accession>A0A6N3V313</accession>
<evidence type="ECO:0000256" key="8">
    <source>
        <dbReference type="PROSITE-ProRule" id="PRU01360"/>
    </source>
</evidence>
<dbReference type="Proteomes" id="UP000460135">
    <property type="component" value="Unassembled WGS sequence"/>
</dbReference>
<feature type="chain" id="PRO_5026767902" evidence="10">
    <location>
        <begin position="19"/>
        <end position="1024"/>
    </location>
</feature>
<protein>
    <submittedName>
        <fullName evidence="13">TonB-dependent receptor</fullName>
    </submittedName>
</protein>
<evidence type="ECO:0000259" key="12">
    <source>
        <dbReference type="Pfam" id="PF07715"/>
    </source>
</evidence>
<evidence type="ECO:0000256" key="4">
    <source>
        <dbReference type="ARBA" id="ARBA00022692"/>
    </source>
</evidence>
<evidence type="ECO:0000313" key="14">
    <source>
        <dbReference type="Proteomes" id="UP000460135"/>
    </source>
</evidence>
<dbReference type="Gene3D" id="2.170.130.10">
    <property type="entry name" value="TonB-dependent receptor, plug domain"/>
    <property type="match status" value="1"/>
</dbReference>
<dbReference type="FunFam" id="2.170.130.10:FF:000008">
    <property type="entry name" value="SusC/RagA family TonB-linked outer membrane protein"/>
    <property type="match status" value="1"/>
</dbReference>
<evidence type="ECO:0000259" key="11">
    <source>
        <dbReference type="Pfam" id="PF00593"/>
    </source>
</evidence>
<comment type="similarity">
    <text evidence="8 9">Belongs to the TonB-dependent receptor family.</text>
</comment>
<evidence type="ECO:0000256" key="3">
    <source>
        <dbReference type="ARBA" id="ARBA00022452"/>
    </source>
</evidence>
<dbReference type="Pfam" id="PF00593">
    <property type="entry name" value="TonB_dep_Rec_b-barrel"/>
    <property type="match status" value="1"/>
</dbReference>
<evidence type="ECO:0000256" key="2">
    <source>
        <dbReference type="ARBA" id="ARBA00022448"/>
    </source>
</evidence>
<evidence type="ECO:0000256" key="9">
    <source>
        <dbReference type="RuleBase" id="RU003357"/>
    </source>
</evidence>
<keyword evidence="5 9" id="KW-0798">TonB box</keyword>
<keyword evidence="6 8" id="KW-0472">Membrane</keyword>
<evidence type="ECO:0000256" key="10">
    <source>
        <dbReference type="SAM" id="SignalP"/>
    </source>
</evidence>
<evidence type="ECO:0000313" key="13">
    <source>
        <dbReference type="EMBL" id="KAA3799697.1"/>
    </source>
</evidence>
<dbReference type="InterPro" id="IPR012910">
    <property type="entry name" value="Plug_dom"/>
</dbReference>
<dbReference type="NCBIfam" id="TIGR04057">
    <property type="entry name" value="SusC_RagA_signa"/>
    <property type="match status" value="1"/>
</dbReference>
<dbReference type="Gene3D" id="2.60.40.1120">
    <property type="entry name" value="Carboxypeptidase-like, regulatory domain"/>
    <property type="match status" value="1"/>
</dbReference>